<comment type="cofactor">
    <cofactor evidence="1">
        <name>FAD</name>
        <dbReference type="ChEBI" id="CHEBI:57692"/>
    </cofactor>
</comment>
<evidence type="ECO:0000256" key="2">
    <source>
        <dbReference type="ARBA" id="ARBA00022630"/>
    </source>
</evidence>
<feature type="domain" description="RsdA/BaiN/AoA(So)-like insert" evidence="5">
    <location>
        <begin position="196"/>
        <end position="284"/>
    </location>
</feature>
<dbReference type="PANTHER" id="PTHR42887:SF2">
    <property type="entry name" value="OS12G0638800 PROTEIN"/>
    <property type="match status" value="1"/>
</dbReference>
<protein>
    <submittedName>
        <fullName evidence="6">Ferredoxin--NADP reductase</fullName>
        <ecNumber evidence="6">1.18.1.2</ecNumber>
    </submittedName>
</protein>
<dbReference type="Pfam" id="PF03486">
    <property type="entry name" value="HI0933_like"/>
    <property type="match status" value="1"/>
</dbReference>
<keyword evidence="2" id="KW-0285">Flavoprotein</keyword>
<dbReference type="SUPFAM" id="SSF51905">
    <property type="entry name" value="FAD/NAD(P)-binding domain"/>
    <property type="match status" value="1"/>
</dbReference>
<keyword evidence="3" id="KW-0274">FAD</keyword>
<evidence type="ECO:0000259" key="5">
    <source>
        <dbReference type="Pfam" id="PF22780"/>
    </source>
</evidence>
<evidence type="ECO:0000313" key="7">
    <source>
        <dbReference type="Proteomes" id="UP000077066"/>
    </source>
</evidence>
<dbReference type="GO" id="GO:0004324">
    <property type="term" value="F:ferredoxin-NADP+ reductase activity"/>
    <property type="evidence" value="ECO:0007669"/>
    <property type="project" value="UniProtKB-EC"/>
</dbReference>
<dbReference type="RefSeq" id="WP_066972596.1">
    <property type="nucleotide sequence ID" value="NZ_LWMT01000232.1"/>
</dbReference>
<dbReference type="PANTHER" id="PTHR42887">
    <property type="entry name" value="OS12G0638800 PROTEIN"/>
    <property type="match status" value="1"/>
</dbReference>
<dbReference type="AlphaFoldDB" id="A0A166AMJ2"/>
<dbReference type="Gene3D" id="2.40.30.10">
    <property type="entry name" value="Translation factors"/>
    <property type="match status" value="1"/>
</dbReference>
<dbReference type="PATRIC" id="fig|55758.3.peg.1366"/>
<dbReference type="InterPro" id="IPR055178">
    <property type="entry name" value="RsdA/BaiN/AoA(So)-like_dom"/>
</dbReference>
<sequence>MKKYKHYKIAIIGGGPAGIMGAIKASSNLNPHEVILIEKNEDLGKKLLLTGGGRCNITNNQPIKEQLNEISHKNFLKHSFHTLTNDKLIAIFKKKGLDFKIENNKIYPKTDDSNSILKILKEYLKENKVDILLNNPVNYVEKEEETETFKIGTKSGIITSEKVIIATGGITYPQTGSTGEGHKIAIDFNHKLSKIHPGLIPLKSNESWLSKLSGITLEDVKITFKAKKNKIHENNLNQITIRGNVLISHFGLTGPGIIDLSNEILKIVDYKINVIDVVSNCSIDENKDKDHYNENNDQINKKENNKHVFSNAEISLDLIPNYSDNDLKNKLNEDFQKHGKKQIKNYMKLYLKNRMIEEFLRIANVNCDKTLNNMNKKDKNNLIANLKSFKIKITGVMPYKTGMITCGGIETKDINPKTMESKIVNNLFFTGEVLEHYGPSGGYNLQIAFSTGYLGGKSASENNNE</sequence>
<dbReference type="Pfam" id="PF22780">
    <property type="entry name" value="HI0933_like_1st"/>
    <property type="match status" value="2"/>
</dbReference>
<comment type="caution">
    <text evidence="6">The sequence shown here is derived from an EMBL/GenBank/DDBJ whole genome shotgun (WGS) entry which is preliminary data.</text>
</comment>
<name>A0A166AMJ2_9EURY</name>
<dbReference type="NCBIfam" id="TIGR00275">
    <property type="entry name" value="aminoacetone oxidase family FAD-binding enzyme"/>
    <property type="match status" value="1"/>
</dbReference>
<evidence type="ECO:0000256" key="1">
    <source>
        <dbReference type="ARBA" id="ARBA00001974"/>
    </source>
</evidence>
<evidence type="ECO:0000313" key="6">
    <source>
        <dbReference type="EMBL" id="KZX12231.1"/>
    </source>
</evidence>
<dbReference type="PRINTS" id="PR00368">
    <property type="entry name" value="FADPNR"/>
</dbReference>
<dbReference type="STRING" id="55758.MBFIL_11930"/>
<evidence type="ECO:0000259" key="4">
    <source>
        <dbReference type="Pfam" id="PF03486"/>
    </source>
</evidence>
<dbReference type="InterPro" id="IPR057661">
    <property type="entry name" value="RsdA/BaiN/AoA(So)_Rossmann"/>
</dbReference>
<dbReference type="Proteomes" id="UP000077066">
    <property type="component" value="Unassembled WGS sequence"/>
</dbReference>
<dbReference type="InterPro" id="IPR036188">
    <property type="entry name" value="FAD/NAD-bd_sf"/>
</dbReference>
<dbReference type="Gene3D" id="1.10.8.260">
    <property type="entry name" value="HI0933 insert domain-like"/>
    <property type="match status" value="1"/>
</dbReference>
<keyword evidence="7" id="KW-1185">Reference proteome</keyword>
<reference evidence="6 7" key="1">
    <citation type="submission" date="2016-04" db="EMBL/GenBank/DDBJ databases">
        <title>Genome sequence of Methanobrevibacter filiformis DSM 11501.</title>
        <authorList>
            <person name="Poehlein A."/>
            <person name="Seedorf H."/>
            <person name="Daniel R."/>
        </authorList>
    </citation>
    <scope>NUCLEOTIDE SEQUENCE [LARGE SCALE GENOMIC DNA]</scope>
    <source>
        <strain evidence="6 7">DSM 11501</strain>
    </source>
</reference>
<gene>
    <name evidence="6" type="ORF">MBFIL_11930</name>
</gene>
<dbReference type="InterPro" id="IPR004792">
    <property type="entry name" value="BaiN-like"/>
</dbReference>
<organism evidence="6 7">
    <name type="scientific">Methanobrevibacter filiformis</name>
    <dbReference type="NCBI Taxonomy" id="55758"/>
    <lineage>
        <taxon>Archaea</taxon>
        <taxon>Methanobacteriati</taxon>
        <taxon>Methanobacteriota</taxon>
        <taxon>Methanomada group</taxon>
        <taxon>Methanobacteria</taxon>
        <taxon>Methanobacteriales</taxon>
        <taxon>Methanobacteriaceae</taxon>
        <taxon>Methanobrevibacter</taxon>
    </lineage>
</organism>
<feature type="domain" description="RsdA/BaiN/AoA(So)-like insert" evidence="5">
    <location>
        <begin position="311"/>
        <end position="401"/>
    </location>
</feature>
<feature type="domain" description="RsdA/BaiN/AoA(So)-like Rossmann fold-like" evidence="4">
    <location>
        <begin position="8"/>
        <end position="457"/>
    </location>
</feature>
<proteinExistence type="predicted"/>
<dbReference type="EC" id="1.18.1.2" evidence="6"/>
<accession>A0A166AMJ2</accession>
<dbReference type="InterPro" id="IPR023166">
    <property type="entry name" value="BaiN-like_dom_sf"/>
</dbReference>
<keyword evidence="6" id="KW-0560">Oxidoreductase</keyword>
<evidence type="ECO:0000256" key="3">
    <source>
        <dbReference type="ARBA" id="ARBA00022827"/>
    </source>
</evidence>
<dbReference type="SUPFAM" id="SSF160996">
    <property type="entry name" value="HI0933 insert domain-like"/>
    <property type="match status" value="1"/>
</dbReference>
<dbReference type="Gene3D" id="3.50.50.60">
    <property type="entry name" value="FAD/NAD(P)-binding domain"/>
    <property type="match status" value="1"/>
</dbReference>
<dbReference type="EMBL" id="LWMT01000232">
    <property type="protein sequence ID" value="KZX12231.1"/>
    <property type="molecule type" value="Genomic_DNA"/>
</dbReference>
<dbReference type="OrthoDB" id="11867at2157"/>